<gene>
    <name evidence="2" type="ORF">HU200_034166</name>
</gene>
<keyword evidence="3" id="KW-1185">Reference proteome</keyword>
<dbReference type="OrthoDB" id="21270at2759"/>
<feature type="compositionally biased region" description="Pro residues" evidence="1">
    <location>
        <begin position="12"/>
        <end position="24"/>
    </location>
</feature>
<proteinExistence type="predicted"/>
<name>A0A835EQT7_9POAL</name>
<evidence type="ECO:0000256" key="1">
    <source>
        <dbReference type="SAM" id="MobiDB-lite"/>
    </source>
</evidence>
<protein>
    <submittedName>
        <fullName evidence="2">Uncharacterized protein</fullName>
    </submittedName>
</protein>
<comment type="caution">
    <text evidence="2">The sequence shown here is derived from an EMBL/GenBank/DDBJ whole genome shotgun (WGS) entry which is preliminary data.</text>
</comment>
<organism evidence="2 3">
    <name type="scientific">Digitaria exilis</name>
    <dbReference type="NCBI Taxonomy" id="1010633"/>
    <lineage>
        <taxon>Eukaryota</taxon>
        <taxon>Viridiplantae</taxon>
        <taxon>Streptophyta</taxon>
        <taxon>Embryophyta</taxon>
        <taxon>Tracheophyta</taxon>
        <taxon>Spermatophyta</taxon>
        <taxon>Magnoliopsida</taxon>
        <taxon>Liliopsida</taxon>
        <taxon>Poales</taxon>
        <taxon>Poaceae</taxon>
        <taxon>PACMAD clade</taxon>
        <taxon>Panicoideae</taxon>
        <taxon>Panicodae</taxon>
        <taxon>Paniceae</taxon>
        <taxon>Anthephorinae</taxon>
        <taxon>Digitaria</taxon>
    </lineage>
</organism>
<dbReference type="Proteomes" id="UP000636709">
    <property type="component" value="Unassembled WGS sequence"/>
</dbReference>
<dbReference type="PANTHER" id="PTHR39708:SF2">
    <property type="entry name" value="BLOC-1-RELATED COMPLEX SUBUNIT 6 C-TERMINAL HELIX DOMAIN-CONTAINING PROTEIN"/>
    <property type="match status" value="1"/>
</dbReference>
<evidence type="ECO:0000313" key="3">
    <source>
        <dbReference type="Proteomes" id="UP000636709"/>
    </source>
</evidence>
<feature type="region of interest" description="Disordered" evidence="1">
    <location>
        <begin position="1"/>
        <end position="51"/>
    </location>
</feature>
<evidence type="ECO:0000313" key="2">
    <source>
        <dbReference type="EMBL" id="KAF8700806.1"/>
    </source>
</evidence>
<accession>A0A835EQT7</accession>
<dbReference type="PANTHER" id="PTHR39708">
    <property type="entry name" value="OS07G0483400 PROTEIN"/>
    <property type="match status" value="1"/>
</dbReference>
<dbReference type="AlphaFoldDB" id="A0A835EQT7"/>
<dbReference type="EMBL" id="JACEFO010001825">
    <property type="protein sequence ID" value="KAF8700806.1"/>
    <property type="molecule type" value="Genomic_DNA"/>
</dbReference>
<feature type="compositionally biased region" description="Low complexity" evidence="1">
    <location>
        <begin position="25"/>
        <end position="40"/>
    </location>
</feature>
<sequence>MEPAAAAGESPSPDPPPSPPPEGPPSADTSSSTAATGTQAPAPPGPGAREVAAAMEAVERDATAIAESYASLFASLRVALSNVTSTSVGNMECLGDVVGRLQESGEPATVFFFFFESRHPPFPLSNGNTEVHRTRVQKERAGGRALAH</sequence>
<feature type="compositionally biased region" description="Low complexity" evidence="1">
    <location>
        <begin position="1"/>
        <end position="11"/>
    </location>
</feature>
<reference evidence="2" key="1">
    <citation type="submission" date="2020-07" db="EMBL/GenBank/DDBJ databases">
        <title>Genome sequence and genetic diversity analysis of an under-domesticated orphan crop, white fonio (Digitaria exilis).</title>
        <authorList>
            <person name="Bennetzen J.L."/>
            <person name="Chen S."/>
            <person name="Ma X."/>
            <person name="Wang X."/>
            <person name="Yssel A.E.J."/>
            <person name="Chaluvadi S.R."/>
            <person name="Johnson M."/>
            <person name="Gangashetty P."/>
            <person name="Hamidou F."/>
            <person name="Sanogo M.D."/>
            <person name="Zwaenepoel A."/>
            <person name="Wallace J."/>
            <person name="Van De Peer Y."/>
            <person name="Van Deynze A."/>
        </authorList>
    </citation>
    <scope>NUCLEOTIDE SEQUENCE</scope>
    <source>
        <tissue evidence="2">Leaves</tissue>
    </source>
</reference>